<organism evidence="8 9">
    <name type="scientific">Apiospora phragmitis</name>
    <dbReference type="NCBI Taxonomy" id="2905665"/>
    <lineage>
        <taxon>Eukaryota</taxon>
        <taxon>Fungi</taxon>
        <taxon>Dikarya</taxon>
        <taxon>Ascomycota</taxon>
        <taxon>Pezizomycotina</taxon>
        <taxon>Sordariomycetes</taxon>
        <taxon>Xylariomycetidae</taxon>
        <taxon>Amphisphaeriales</taxon>
        <taxon>Apiosporaceae</taxon>
        <taxon>Apiospora</taxon>
    </lineage>
</organism>
<dbReference type="Pfam" id="PF00025">
    <property type="entry name" value="Arf"/>
    <property type="match status" value="2"/>
</dbReference>
<evidence type="ECO:0000313" key="8">
    <source>
        <dbReference type="EMBL" id="KAK8073233.1"/>
    </source>
</evidence>
<dbReference type="InterPro" id="IPR006689">
    <property type="entry name" value="Small_GTPase_ARF/SAR"/>
</dbReference>
<dbReference type="SMART" id="SM00177">
    <property type="entry name" value="ARF"/>
    <property type="match status" value="1"/>
</dbReference>
<dbReference type="NCBIfam" id="TIGR00231">
    <property type="entry name" value="small_GTP"/>
    <property type="match status" value="1"/>
</dbReference>
<keyword evidence="5" id="KW-0449">Lipoprotein</keyword>
<dbReference type="SUPFAM" id="SSF52540">
    <property type="entry name" value="P-loop containing nucleoside triphosphate hydrolases"/>
    <property type="match status" value="1"/>
</dbReference>
<reference evidence="8 9" key="1">
    <citation type="submission" date="2023-01" db="EMBL/GenBank/DDBJ databases">
        <title>Analysis of 21 Apiospora genomes using comparative genomics revels a genus with tremendous synthesis potential of carbohydrate active enzymes and secondary metabolites.</title>
        <authorList>
            <person name="Sorensen T."/>
        </authorList>
    </citation>
    <scope>NUCLEOTIDE SEQUENCE [LARGE SCALE GENOMIC DNA]</scope>
    <source>
        <strain evidence="8 9">CBS 135458</strain>
    </source>
</reference>
<dbReference type="Gene3D" id="3.40.50.300">
    <property type="entry name" value="P-loop containing nucleotide triphosphate hydrolases"/>
    <property type="match status" value="2"/>
</dbReference>
<accession>A0ABR1VTS1</accession>
<keyword evidence="3 6" id="KW-0547">Nucleotide-binding</keyword>
<protein>
    <recommendedName>
        <fullName evidence="10">ADP-ribosylation factor 6</fullName>
    </recommendedName>
</protein>
<evidence type="ECO:0000256" key="6">
    <source>
        <dbReference type="RuleBase" id="RU003925"/>
    </source>
</evidence>
<dbReference type="EMBL" id="JAQQWL010000005">
    <property type="protein sequence ID" value="KAK8073233.1"/>
    <property type="molecule type" value="Genomic_DNA"/>
</dbReference>
<sequence>MGGQLSKMMGKIFGSKEMRLLMLGLDAAGKTTILYKLKLGQDVTTIPTVGFNVETVTYKNVKFNVWDVGGQDKIRPLWRHYFSGTQGLIFVIDSADRARIDEAKQELHRIINDREMKDSLLLVFANKQDIKEGRSPRPFPLTWSNSKGLPRRSPTQPSAVWGRHGMMLTMIPTTAMKPQEVTDALELNKLKDKVWYVVPSCATTGEGLLEGLAWLSNNVKAPPAPAKK</sequence>
<dbReference type="Proteomes" id="UP001480595">
    <property type="component" value="Unassembled WGS sequence"/>
</dbReference>
<evidence type="ECO:0008006" key="10">
    <source>
        <dbReference type="Google" id="ProtNLM"/>
    </source>
</evidence>
<dbReference type="RefSeq" id="XP_066717708.1">
    <property type="nucleotide sequence ID" value="XM_066855541.1"/>
</dbReference>
<dbReference type="InterPro" id="IPR024156">
    <property type="entry name" value="Small_GTPase_ARF"/>
</dbReference>
<gene>
    <name evidence="8" type="ORF">PG994_004132</name>
</gene>
<dbReference type="InterPro" id="IPR041838">
    <property type="entry name" value="Arf6"/>
</dbReference>
<dbReference type="PROSITE" id="PS51417">
    <property type="entry name" value="ARF"/>
    <property type="match status" value="1"/>
</dbReference>
<keyword evidence="9" id="KW-1185">Reference proteome</keyword>
<dbReference type="InterPro" id="IPR005225">
    <property type="entry name" value="Small_GTP-bd"/>
</dbReference>
<name>A0ABR1VTS1_9PEZI</name>
<proteinExistence type="inferred from homology"/>
<dbReference type="SMART" id="SM00178">
    <property type="entry name" value="SAR"/>
    <property type="match status" value="1"/>
</dbReference>
<evidence type="ECO:0000256" key="3">
    <source>
        <dbReference type="ARBA" id="ARBA00022741"/>
    </source>
</evidence>
<evidence type="ECO:0000313" key="9">
    <source>
        <dbReference type="Proteomes" id="UP001480595"/>
    </source>
</evidence>
<dbReference type="CDD" id="cd04149">
    <property type="entry name" value="Arf6"/>
    <property type="match status" value="1"/>
</dbReference>
<dbReference type="PRINTS" id="PR00328">
    <property type="entry name" value="SAR1GTPBP"/>
</dbReference>
<keyword evidence="4 6" id="KW-0342">GTP-binding</keyword>
<dbReference type="SMART" id="SM00175">
    <property type="entry name" value="RAB"/>
    <property type="match status" value="1"/>
</dbReference>
<dbReference type="PANTHER" id="PTHR11711">
    <property type="entry name" value="ADP RIBOSYLATION FACTOR-RELATED"/>
    <property type="match status" value="1"/>
</dbReference>
<feature type="region of interest" description="Disordered" evidence="7">
    <location>
        <begin position="135"/>
        <end position="158"/>
    </location>
</feature>
<evidence type="ECO:0000256" key="5">
    <source>
        <dbReference type="ARBA" id="ARBA00023288"/>
    </source>
</evidence>
<evidence type="ECO:0000256" key="2">
    <source>
        <dbReference type="ARBA" id="ARBA00022707"/>
    </source>
</evidence>
<keyword evidence="2" id="KW-0519">Myristate</keyword>
<evidence type="ECO:0000256" key="7">
    <source>
        <dbReference type="SAM" id="MobiDB-lite"/>
    </source>
</evidence>
<evidence type="ECO:0000256" key="1">
    <source>
        <dbReference type="ARBA" id="ARBA00010290"/>
    </source>
</evidence>
<feature type="compositionally biased region" description="Polar residues" evidence="7">
    <location>
        <begin position="142"/>
        <end position="158"/>
    </location>
</feature>
<comment type="caution">
    <text evidence="8">The sequence shown here is derived from an EMBL/GenBank/DDBJ whole genome shotgun (WGS) entry which is preliminary data.</text>
</comment>
<dbReference type="GeneID" id="92088604"/>
<comment type="similarity">
    <text evidence="1 6">Belongs to the small GTPase superfamily. Arf family.</text>
</comment>
<evidence type="ECO:0000256" key="4">
    <source>
        <dbReference type="ARBA" id="ARBA00023134"/>
    </source>
</evidence>
<dbReference type="InterPro" id="IPR027417">
    <property type="entry name" value="P-loop_NTPase"/>
</dbReference>